<dbReference type="InterPro" id="IPR010152">
    <property type="entry name" value="CRISPR-assoc_prot_Cas2_sub"/>
</dbReference>
<accession>A0A317E0X8</accession>
<comment type="caution">
    <text evidence="1">The sequence shown here is derived from an EMBL/GenBank/DDBJ whole genome shotgun (WGS) entry which is preliminary data.</text>
</comment>
<dbReference type="Gene3D" id="3.30.70.240">
    <property type="match status" value="1"/>
</dbReference>
<organism evidence="1 2">
    <name type="scientific">Zavarzinia compransoris</name>
    <dbReference type="NCBI Taxonomy" id="1264899"/>
    <lineage>
        <taxon>Bacteria</taxon>
        <taxon>Pseudomonadati</taxon>
        <taxon>Pseudomonadota</taxon>
        <taxon>Alphaproteobacteria</taxon>
        <taxon>Rhodospirillales</taxon>
        <taxon>Zavarziniaceae</taxon>
        <taxon>Zavarzinia</taxon>
    </lineage>
</organism>
<keyword evidence="2" id="KW-1185">Reference proteome</keyword>
<dbReference type="OrthoDB" id="7570605at2"/>
<dbReference type="Proteomes" id="UP000246077">
    <property type="component" value="Unassembled WGS sequence"/>
</dbReference>
<evidence type="ECO:0000313" key="1">
    <source>
        <dbReference type="EMBL" id="PWR18805.1"/>
    </source>
</evidence>
<sequence length="101" mass="10938">MVIVVTRDVADRFRGFLASVMIEVSPGTYVSPSMTKGVRERVWAVLDGWFREIGGGAITMCWRDRTQPGHLGLSILGAPPCTLLDADGVYLGFRPPASTAL</sequence>
<protein>
    <submittedName>
        <fullName evidence="1">Type I-E CRISPR-associated endoribonuclease Cas2</fullName>
    </submittedName>
</protein>
<dbReference type="AlphaFoldDB" id="A0A317E0X8"/>
<dbReference type="NCBIfam" id="TIGR01873">
    <property type="entry name" value="cas_CT1978"/>
    <property type="match status" value="1"/>
</dbReference>
<dbReference type="Pfam" id="PF09707">
    <property type="entry name" value="Cas_Cas2CT1978"/>
    <property type="match status" value="1"/>
</dbReference>
<name>A0A317E0X8_9PROT</name>
<dbReference type="RefSeq" id="WP_109922491.1">
    <property type="nucleotide sequence ID" value="NZ_QGLF01000005.1"/>
</dbReference>
<gene>
    <name evidence="1" type="primary">cas2e</name>
    <name evidence="1" type="ORF">DKG75_17650</name>
</gene>
<reference evidence="2" key="1">
    <citation type="submission" date="2018-05" db="EMBL/GenBank/DDBJ databases">
        <title>Zavarzinia sp. HR-AS.</title>
        <authorList>
            <person name="Lee Y."/>
            <person name="Jeon C.O."/>
        </authorList>
    </citation>
    <scope>NUCLEOTIDE SEQUENCE [LARGE SCALE GENOMIC DNA]</scope>
    <source>
        <strain evidence="2">DSM 1231</strain>
    </source>
</reference>
<evidence type="ECO:0000313" key="2">
    <source>
        <dbReference type="Proteomes" id="UP000246077"/>
    </source>
</evidence>
<dbReference type="EMBL" id="QGLF01000005">
    <property type="protein sequence ID" value="PWR18805.1"/>
    <property type="molecule type" value="Genomic_DNA"/>
</dbReference>
<proteinExistence type="predicted"/>